<sequence>MPFRAWFRSLFSSRPAESVNIVCNLSGEGVEKGLDVQRIDFSSLKASGAYQAVLNEIDGDDDIIIAVMGSTGVGKTSFISALAGPDAKWVQEGVGHDLSSGTQTVNCIKIKIEGTQSHLVLVDTPGFDDPSRSNADILTVIADWLKRSYADGKKLSGVVYLHRITDIRFDSGAATTLNLFRHICGGDIYDKVCLTTTRWNDVPPQSKHEYEEKEERLKKEQWGVFLARNQ</sequence>
<dbReference type="GO" id="GO:0005525">
    <property type="term" value="F:GTP binding"/>
    <property type="evidence" value="ECO:0007669"/>
    <property type="project" value="InterPro"/>
</dbReference>
<name>A0A409YP89_9AGAR</name>
<evidence type="ECO:0000313" key="2">
    <source>
        <dbReference type="EMBL" id="PPR04714.1"/>
    </source>
</evidence>
<dbReference type="CDD" id="cd00882">
    <property type="entry name" value="Ras_like_GTPase"/>
    <property type="match status" value="1"/>
</dbReference>
<organism evidence="2 3">
    <name type="scientific">Panaeolus cyanescens</name>
    <dbReference type="NCBI Taxonomy" id="181874"/>
    <lineage>
        <taxon>Eukaryota</taxon>
        <taxon>Fungi</taxon>
        <taxon>Dikarya</taxon>
        <taxon>Basidiomycota</taxon>
        <taxon>Agaricomycotina</taxon>
        <taxon>Agaricomycetes</taxon>
        <taxon>Agaricomycetidae</taxon>
        <taxon>Agaricales</taxon>
        <taxon>Agaricineae</taxon>
        <taxon>Galeropsidaceae</taxon>
        <taxon>Panaeolus</taxon>
    </lineage>
</organism>
<dbReference type="InterPro" id="IPR010914">
    <property type="entry name" value="RsgA_GTPase_dom"/>
</dbReference>
<gene>
    <name evidence="2" type="ORF">CVT24_011836</name>
</gene>
<reference evidence="2 3" key="1">
    <citation type="journal article" date="2018" name="Evol. Lett.">
        <title>Horizontal gene cluster transfer increased hallucinogenic mushroom diversity.</title>
        <authorList>
            <person name="Reynolds H.T."/>
            <person name="Vijayakumar V."/>
            <person name="Gluck-Thaler E."/>
            <person name="Korotkin H.B."/>
            <person name="Matheny P.B."/>
            <person name="Slot J.C."/>
        </authorList>
    </citation>
    <scope>NUCLEOTIDE SEQUENCE [LARGE SCALE GENOMIC DNA]</scope>
    <source>
        <strain evidence="2 3">2629</strain>
    </source>
</reference>
<protein>
    <recommendedName>
        <fullName evidence="1">EngC GTPase domain-containing protein</fullName>
    </recommendedName>
</protein>
<accession>A0A409YP89</accession>
<evidence type="ECO:0000259" key="1">
    <source>
        <dbReference type="Pfam" id="PF03193"/>
    </source>
</evidence>
<dbReference type="InParanoid" id="A0A409YP89"/>
<dbReference type="STRING" id="181874.A0A409YP89"/>
<proteinExistence type="predicted"/>
<dbReference type="InterPro" id="IPR027417">
    <property type="entry name" value="P-loop_NTPase"/>
</dbReference>
<keyword evidence="3" id="KW-1185">Reference proteome</keyword>
<dbReference type="AlphaFoldDB" id="A0A409YP89"/>
<dbReference type="Gene3D" id="3.40.50.300">
    <property type="entry name" value="P-loop containing nucleotide triphosphate hydrolases"/>
    <property type="match status" value="1"/>
</dbReference>
<dbReference type="OrthoDB" id="8954335at2759"/>
<dbReference type="Proteomes" id="UP000284842">
    <property type="component" value="Unassembled WGS sequence"/>
</dbReference>
<comment type="caution">
    <text evidence="2">The sequence shown here is derived from an EMBL/GenBank/DDBJ whole genome shotgun (WGS) entry which is preliminary data.</text>
</comment>
<evidence type="ECO:0000313" key="3">
    <source>
        <dbReference type="Proteomes" id="UP000284842"/>
    </source>
</evidence>
<feature type="domain" description="EngC GTPase" evidence="1">
    <location>
        <begin position="62"/>
        <end position="129"/>
    </location>
</feature>
<dbReference type="GO" id="GO:0003924">
    <property type="term" value="F:GTPase activity"/>
    <property type="evidence" value="ECO:0007669"/>
    <property type="project" value="InterPro"/>
</dbReference>
<dbReference type="EMBL" id="NHTK01000902">
    <property type="protein sequence ID" value="PPR04714.1"/>
    <property type="molecule type" value="Genomic_DNA"/>
</dbReference>
<dbReference type="Pfam" id="PF03193">
    <property type="entry name" value="RsgA_GTPase"/>
    <property type="match status" value="1"/>
</dbReference>
<dbReference type="SUPFAM" id="SSF52540">
    <property type="entry name" value="P-loop containing nucleoside triphosphate hydrolases"/>
    <property type="match status" value="1"/>
</dbReference>